<evidence type="ECO:0000313" key="2">
    <source>
        <dbReference type="EMBL" id="MPC95760.1"/>
    </source>
</evidence>
<accession>A0A5B7JG72</accession>
<dbReference type="Proteomes" id="UP000324222">
    <property type="component" value="Unassembled WGS sequence"/>
</dbReference>
<gene>
    <name evidence="2" type="ORF">E2C01_090986</name>
</gene>
<feature type="compositionally biased region" description="Polar residues" evidence="1">
    <location>
        <begin position="89"/>
        <end position="103"/>
    </location>
</feature>
<name>A0A5B7JG72_PORTR</name>
<organism evidence="2 3">
    <name type="scientific">Portunus trituberculatus</name>
    <name type="common">Swimming crab</name>
    <name type="synonym">Neptunus trituberculatus</name>
    <dbReference type="NCBI Taxonomy" id="210409"/>
    <lineage>
        <taxon>Eukaryota</taxon>
        <taxon>Metazoa</taxon>
        <taxon>Ecdysozoa</taxon>
        <taxon>Arthropoda</taxon>
        <taxon>Crustacea</taxon>
        <taxon>Multicrustacea</taxon>
        <taxon>Malacostraca</taxon>
        <taxon>Eumalacostraca</taxon>
        <taxon>Eucarida</taxon>
        <taxon>Decapoda</taxon>
        <taxon>Pleocyemata</taxon>
        <taxon>Brachyura</taxon>
        <taxon>Eubrachyura</taxon>
        <taxon>Portunoidea</taxon>
        <taxon>Portunidae</taxon>
        <taxon>Portuninae</taxon>
        <taxon>Portunus</taxon>
    </lineage>
</organism>
<feature type="region of interest" description="Disordered" evidence="1">
    <location>
        <begin position="74"/>
        <end position="103"/>
    </location>
</feature>
<reference evidence="2 3" key="1">
    <citation type="submission" date="2019-05" db="EMBL/GenBank/DDBJ databases">
        <title>Another draft genome of Portunus trituberculatus and its Hox gene families provides insights of decapod evolution.</title>
        <authorList>
            <person name="Jeong J.-H."/>
            <person name="Song I."/>
            <person name="Kim S."/>
            <person name="Choi T."/>
            <person name="Kim D."/>
            <person name="Ryu S."/>
            <person name="Kim W."/>
        </authorList>
    </citation>
    <scope>NUCLEOTIDE SEQUENCE [LARGE SCALE GENOMIC DNA]</scope>
    <source>
        <tissue evidence="2">Muscle</tissue>
    </source>
</reference>
<proteinExistence type="predicted"/>
<evidence type="ECO:0000313" key="3">
    <source>
        <dbReference type="Proteomes" id="UP000324222"/>
    </source>
</evidence>
<evidence type="ECO:0000256" key="1">
    <source>
        <dbReference type="SAM" id="MobiDB-lite"/>
    </source>
</evidence>
<protein>
    <submittedName>
        <fullName evidence="2">Uncharacterized protein</fullName>
    </submittedName>
</protein>
<dbReference type="EMBL" id="VSRR010103429">
    <property type="protein sequence ID" value="MPC95760.1"/>
    <property type="molecule type" value="Genomic_DNA"/>
</dbReference>
<sequence length="103" mass="11726">MRVHRFTVSGVPRSFLINVARYFAERQLPEIHMFPVLQPRVKIAPLPINATQRPFHSPSSLSYPQKHLTLPPATARTLPVQPPQRYKESNTSVSRCSQHVSSL</sequence>
<keyword evidence="3" id="KW-1185">Reference proteome</keyword>
<dbReference type="AlphaFoldDB" id="A0A5B7JG72"/>
<comment type="caution">
    <text evidence="2">The sequence shown here is derived from an EMBL/GenBank/DDBJ whole genome shotgun (WGS) entry which is preliminary data.</text>
</comment>